<dbReference type="Pfam" id="PF13508">
    <property type="entry name" value="Acetyltransf_7"/>
    <property type="match status" value="1"/>
</dbReference>
<dbReference type="Gene3D" id="3.40.630.30">
    <property type="match status" value="1"/>
</dbReference>
<dbReference type="GO" id="GO:0016747">
    <property type="term" value="F:acyltransferase activity, transferring groups other than amino-acyl groups"/>
    <property type="evidence" value="ECO:0007669"/>
    <property type="project" value="InterPro"/>
</dbReference>
<dbReference type="SUPFAM" id="SSF55729">
    <property type="entry name" value="Acyl-CoA N-acyltransferases (Nat)"/>
    <property type="match status" value="1"/>
</dbReference>
<feature type="domain" description="N-acetyltransferase" evidence="1">
    <location>
        <begin position="48"/>
        <end position="185"/>
    </location>
</feature>
<dbReference type="EMBL" id="PPTO01000001">
    <property type="protein sequence ID" value="RDB61140.1"/>
    <property type="molecule type" value="Genomic_DNA"/>
</dbReference>
<dbReference type="CDD" id="cd04301">
    <property type="entry name" value="NAT_SF"/>
    <property type="match status" value="1"/>
</dbReference>
<dbReference type="InterPro" id="IPR016181">
    <property type="entry name" value="Acyl_CoA_acyltransferase"/>
</dbReference>
<gene>
    <name evidence="2" type="ORF">C1881_01065</name>
</gene>
<evidence type="ECO:0000259" key="1">
    <source>
        <dbReference type="PROSITE" id="PS51186"/>
    </source>
</evidence>
<reference evidence="2 3" key="1">
    <citation type="journal article" date="2018" name="Elife">
        <title>Discovery and characterization of a prevalent human gut bacterial enzyme sufficient for the inactivation of a family of plant toxins.</title>
        <authorList>
            <person name="Koppel N."/>
            <person name="Bisanz J.E."/>
            <person name="Pandelia M.E."/>
            <person name="Turnbaugh P.J."/>
            <person name="Balskus E.P."/>
        </authorList>
    </citation>
    <scope>NUCLEOTIDE SEQUENCE [LARGE SCALE GENOMIC DNA]</scope>
    <source>
        <strain evidence="2 3">OB21 GAM31</strain>
    </source>
</reference>
<dbReference type="InterPro" id="IPR000182">
    <property type="entry name" value="GNAT_dom"/>
</dbReference>
<dbReference type="AlphaFoldDB" id="A0A369LP60"/>
<accession>A0A369LP60</accession>
<organism evidence="2 3">
    <name type="scientific">Slackia isoflavoniconvertens</name>
    <dbReference type="NCBI Taxonomy" id="572010"/>
    <lineage>
        <taxon>Bacteria</taxon>
        <taxon>Bacillati</taxon>
        <taxon>Actinomycetota</taxon>
        <taxon>Coriobacteriia</taxon>
        <taxon>Eggerthellales</taxon>
        <taxon>Eggerthellaceae</taxon>
        <taxon>Slackia</taxon>
    </lineage>
</organism>
<evidence type="ECO:0000313" key="2">
    <source>
        <dbReference type="EMBL" id="RDB61140.1"/>
    </source>
</evidence>
<protein>
    <recommendedName>
        <fullName evidence="1">N-acetyltransferase domain-containing protein</fullName>
    </recommendedName>
</protein>
<dbReference type="PROSITE" id="PS51186">
    <property type="entry name" value="GNAT"/>
    <property type="match status" value="1"/>
</dbReference>
<comment type="caution">
    <text evidence="2">The sequence shown here is derived from an EMBL/GenBank/DDBJ whole genome shotgun (WGS) entry which is preliminary data.</text>
</comment>
<evidence type="ECO:0000313" key="3">
    <source>
        <dbReference type="Proteomes" id="UP000253975"/>
    </source>
</evidence>
<proteinExistence type="predicted"/>
<dbReference type="Proteomes" id="UP000253975">
    <property type="component" value="Unassembled WGS sequence"/>
</dbReference>
<name>A0A369LP60_9ACTN</name>
<sequence length="196" mass="21560">MPEMPFNSFWGMNMNTSGNGIAQTHETDALDLSTMTKHEMPYGIDAIAEIRMSTPADYPAIIRMGEAADMGTLDGFEDTLVATHLSGGIAAFCRLRIYDGIAHVNPIVVDESLRGHGVGAALMKAARERYGELRFVARGYAVGFYKFIGCAPVEWDEIAPEVASDCDDCEKRDECQPLPMKYPIENEERAITTSLD</sequence>